<dbReference type="Pfam" id="PF08139">
    <property type="entry name" value="LPAM_1"/>
    <property type="match status" value="1"/>
</dbReference>
<reference evidence="5 6" key="1">
    <citation type="submission" date="2023-09" db="EMBL/GenBank/DDBJ databases">
        <authorList>
            <person name="Rey-Velasco X."/>
        </authorList>
    </citation>
    <scope>NUCLEOTIDE SEQUENCE [LARGE SCALE GENOMIC DNA]</scope>
    <source>
        <strain evidence="5 6">F117</strain>
    </source>
</reference>
<keyword evidence="2" id="KW-0732">Signal</keyword>
<evidence type="ECO:0000259" key="4">
    <source>
        <dbReference type="Pfam" id="PF02563"/>
    </source>
</evidence>
<comment type="caution">
    <text evidence="5">The sequence shown here is derived from an EMBL/GenBank/DDBJ whole genome shotgun (WGS) entry which is preliminary data.</text>
</comment>
<keyword evidence="3" id="KW-0812">Transmembrane</keyword>
<dbReference type="PANTHER" id="PTHR33619">
    <property type="entry name" value="POLYSACCHARIDE EXPORT PROTEIN GFCE-RELATED"/>
    <property type="match status" value="1"/>
</dbReference>
<evidence type="ECO:0000313" key="5">
    <source>
        <dbReference type="EMBL" id="MDT0677482.1"/>
    </source>
</evidence>
<dbReference type="PROSITE" id="PS51257">
    <property type="entry name" value="PROKAR_LIPOPROTEIN"/>
    <property type="match status" value="1"/>
</dbReference>
<gene>
    <name evidence="5" type="ORF">RM539_12920</name>
</gene>
<dbReference type="InterPro" id="IPR012640">
    <property type="entry name" value="Membr_lipoprot_lipid_attach_CS"/>
</dbReference>
<sequence length="252" mass="28112">MRKPFLFMLLLAVLSGCSTREEIVYFQNAEKLEGMENLLDYEAVIQPNDVLYISVSSQIQEVVEPFQRNNRGQQGGGGGGGNSTLSGYLVDSEGFIQYPVLGQVNVAEQTRRELEQTLQAQVRKYVTDAVVNIRFLNYTVTVLGEVNARVPVEDGRISMPQLLAEAGGIPYTGKRENIMVIREVNGVKSVGHVDMTEADIFNSPFYYLRQNDIVYIEPTYRQVKSAGFFTSYQGIISVGTTIISLYLLINSL</sequence>
<protein>
    <recommendedName>
        <fullName evidence="1">Type IV secretion system putative lipoprotein virB7</fullName>
    </recommendedName>
</protein>
<evidence type="ECO:0000256" key="3">
    <source>
        <dbReference type="SAM" id="Phobius"/>
    </source>
</evidence>
<keyword evidence="6" id="KW-1185">Reference proteome</keyword>
<evidence type="ECO:0000313" key="6">
    <source>
        <dbReference type="Proteomes" id="UP001262582"/>
    </source>
</evidence>
<name>A0ABU3D7H3_9FLAO</name>
<organism evidence="5 6">
    <name type="scientific">Autumnicola musiva</name>
    <dbReference type="NCBI Taxonomy" id="3075589"/>
    <lineage>
        <taxon>Bacteria</taxon>
        <taxon>Pseudomonadati</taxon>
        <taxon>Bacteroidota</taxon>
        <taxon>Flavobacteriia</taxon>
        <taxon>Flavobacteriales</taxon>
        <taxon>Flavobacteriaceae</taxon>
        <taxon>Autumnicola</taxon>
    </lineage>
</organism>
<accession>A0ABU3D7H3</accession>
<dbReference type="InterPro" id="IPR003715">
    <property type="entry name" value="Poly_export_N"/>
</dbReference>
<keyword evidence="3" id="KW-1133">Transmembrane helix</keyword>
<dbReference type="EMBL" id="JAVRHK010000009">
    <property type="protein sequence ID" value="MDT0677482.1"/>
    <property type="molecule type" value="Genomic_DNA"/>
</dbReference>
<dbReference type="Proteomes" id="UP001262582">
    <property type="component" value="Unassembled WGS sequence"/>
</dbReference>
<evidence type="ECO:0000256" key="1">
    <source>
        <dbReference type="ARBA" id="ARBA00017922"/>
    </source>
</evidence>
<dbReference type="RefSeq" id="WP_311503826.1">
    <property type="nucleotide sequence ID" value="NZ_JAVRHK010000009.1"/>
</dbReference>
<proteinExistence type="predicted"/>
<dbReference type="Pfam" id="PF02563">
    <property type="entry name" value="Poly_export"/>
    <property type="match status" value="1"/>
</dbReference>
<keyword evidence="3" id="KW-0472">Membrane</keyword>
<dbReference type="Gene3D" id="3.30.1950.10">
    <property type="entry name" value="wza like domain"/>
    <property type="match status" value="1"/>
</dbReference>
<feature type="domain" description="Polysaccharide export protein N-terminal" evidence="4">
    <location>
        <begin position="41"/>
        <end position="134"/>
    </location>
</feature>
<feature type="transmembrane region" description="Helical" evidence="3">
    <location>
        <begin position="229"/>
        <end position="249"/>
    </location>
</feature>
<dbReference type="PANTHER" id="PTHR33619:SF3">
    <property type="entry name" value="POLYSACCHARIDE EXPORT PROTEIN GFCE-RELATED"/>
    <property type="match status" value="1"/>
</dbReference>
<evidence type="ECO:0000256" key="2">
    <source>
        <dbReference type="ARBA" id="ARBA00022729"/>
    </source>
</evidence>
<dbReference type="InterPro" id="IPR049712">
    <property type="entry name" value="Poly_export"/>
</dbReference>